<keyword evidence="6" id="KW-0539">Nucleus</keyword>
<comment type="subcellular location">
    <subcellularLocation>
        <location evidence="1">Nucleus</location>
    </subcellularLocation>
</comment>
<feature type="domain" description="BZIP" evidence="8">
    <location>
        <begin position="391"/>
        <end position="451"/>
    </location>
</feature>
<name>A0A6J1TRQ0_FRAOC</name>
<evidence type="ECO:0000256" key="1">
    <source>
        <dbReference type="ARBA" id="ARBA00004123"/>
    </source>
</evidence>
<dbReference type="GO" id="GO:0000981">
    <property type="term" value="F:DNA-binding transcription factor activity, RNA polymerase II-specific"/>
    <property type="evidence" value="ECO:0007669"/>
    <property type="project" value="TreeGrafter"/>
</dbReference>
<dbReference type="SUPFAM" id="SSF57959">
    <property type="entry name" value="Leucine zipper domain"/>
    <property type="match status" value="1"/>
</dbReference>
<keyword evidence="4" id="KW-0238">DNA-binding</keyword>
<comment type="similarity">
    <text evidence="2">Belongs to the bZIP family. NFIL3 subfamily.</text>
</comment>
<evidence type="ECO:0000259" key="8">
    <source>
        <dbReference type="PROSITE" id="PS50217"/>
    </source>
</evidence>
<evidence type="ECO:0000256" key="3">
    <source>
        <dbReference type="ARBA" id="ARBA00023015"/>
    </source>
</evidence>
<dbReference type="FunFam" id="1.20.5.170:FF:000025">
    <property type="entry name" value="nuclear factor interleukin-3-regulated protein-like"/>
    <property type="match status" value="1"/>
</dbReference>
<dbReference type="Gene3D" id="1.20.5.170">
    <property type="match status" value="1"/>
</dbReference>
<reference evidence="10" key="1">
    <citation type="submission" date="2025-08" db="UniProtKB">
        <authorList>
            <consortium name="RefSeq"/>
        </authorList>
    </citation>
    <scope>IDENTIFICATION</scope>
    <source>
        <tissue evidence="10">Whole organism</tissue>
    </source>
</reference>
<dbReference type="Proteomes" id="UP000504606">
    <property type="component" value="Unplaced"/>
</dbReference>
<proteinExistence type="inferred from homology"/>
<dbReference type="KEGG" id="foc:113218179"/>
<protein>
    <submittedName>
        <fullName evidence="10">Protein giant</fullName>
    </submittedName>
</protein>
<dbReference type="InterPro" id="IPR004827">
    <property type="entry name" value="bZIP"/>
</dbReference>
<feature type="compositionally biased region" description="Basic residues" evidence="7">
    <location>
        <begin position="74"/>
        <end position="84"/>
    </location>
</feature>
<feature type="compositionally biased region" description="Polar residues" evidence="7">
    <location>
        <begin position="161"/>
        <end position="172"/>
    </location>
</feature>
<dbReference type="PANTHER" id="PTHR11988:SF56">
    <property type="entry name" value="TRANSCRIPTION FACTOR CES-2"/>
    <property type="match status" value="1"/>
</dbReference>
<evidence type="ECO:0000313" key="9">
    <source>
        <dbReference type="Proteomes" id="UP000504606"/>
    </source>
</evidence>
<sequence length="458" mass="48344">MEVYQPLDFSSNSGPLGAMLLSPTSPSGLQGGLQDGLQGSLSPVLDLSVHRSSPLTSPCSPRSPRSPASPLYHPYHHPSHHHQQQQHNNNNNIKSVNHNDVNSPYMYHSSKTGVDGFGRSSLPSPPAYPHAELPEAGQVTTVPLPALSVLQQRLLPRSATSAFAPTQPSMPTQAAMPTVPAPRTRRTSSGLPDSPLGSTDDRSSSAASLSPSPPGVDLLGPLGPLATLGPQYPTVLAELSAASSMQAAMPPVVSGATAAARNGKPTRPFKAYPKDPLSLAVGVQVGGSLGSTEAALGRASNEAYAEFRRRMLAQVQAAIPSKAKKGDKPDQPSRAPSPTQQMQPADSLTSPHEAAHGSDTAESASSPESLLPTTLNTQATSPSAQDKDGKDAAYWERRRKNNEAAKRSRDARRAKEDEIAIRAAFLEQENLNLKYEVAALRNETAKLRVLLYSGGTDC</sequence>
<feature type="region of interest" description="Disordered" evidence="7">
    <location>
        <begin position="161"/>
        <end position="222"/>
    </location>
</feature>
<dbReference type="RefSeq" id="XP_026294195.1">
    <property type="nucleotide sequence ID" value="XM_026438410.2"/>
</dbReference>
<feature type="compositionally biased region" description="Polar residues" evidence="7">
    <location>
        <begin position="360"/>
        <end position="384"/>
    </location>
</feature>
<dbReference type="Pfam" id="PF07716">
    <property type="entry name" value="bZIP_2"/>
    <property type="match status" value="1"/>
</dbReference>
<dbReference type="OrthoDB" id="361013at2759"/>
<dbReference type="PANTHER" id="PTHR11988">
    <property type="entry name" value="THYROTROPH EMBRYONIC FACTOR RELATED"/>
    <property type="match status" value="1"/>
</dbReference>
<feature type="compositionally biased region" description="Low complexity" evidence="7">
    <location>
        <begin position="204"/>
        <end position="222"/>
    </location>
</feature>
<evidence type="ECO:0000313" key="10">
    <source>
        <dbReference type="RefSeq" id="XP_026294195.1"/>
    </source>
</evidence>
<feature type="region of interest" description="Disordered" evidence="7">
    <location>
        <begin position="319"/>
        <end position="393"/>
    </location>
</feature>
<dbReference type="GO" id="GO:0005634">
    <property type="term" value="C:nucleus"/>
    <property type="evidence" value="ECO:0007669"/>
    <property type="project" value="UniProtKB-SubCell"/>
</dbReference>
<feature type="region of interest" description="Disordered" evidence="7">
    <location>
        <begin position="1"/>
        <end position="132"/>
    </location>
</feature>
<feature type="compositionally biased region" description="Low complexity" evidence="7">
    <location>
        <begin position="85"/>
        <end position="102"/>
    </location>
</feature>
<feature type="compositionally biased region" description="Polar residues" evidence="7">
    <location>
        <begin position="334"/>
        <end position="350"/>
    </location>
</feature>
<evidence type="ECO:0000256" key="5">
    <source>
        <dbReference type="ARBA" id="ARBA00023163"/>
    </source>
</evidence>
<dbReference type="GO" id="GO:0000978">
    <property type="term" value="F:RNA polymerase II cis-regulatory region sequence-specific DNA binding"/>
    <property type="evidence" value="ECO:0007669"/>
    <property type="project" value="TreeGrafter"/>
</dbReference>
<dbReference type="CDD" id="cd14695">
    <property type="entry name" value="bZIP_HLF"/>
    <property type="match status" value="1"/>
</dbReference>
<gene>
    <name evidence="10" type="primary">LOC113218179</name>
</gene>
<dbReference type="GeneID" id="113218179"/>
<dbReference type="InterPro" id="IPR046347">
    <property type="entry name" value="bZIP_sf"/>
</dbReference>
<accession>A0A6J1TRQ0</accession>
<evidence type="ECO:0000256" key="6">
    <source>
        <dbReference type="ARBA" id="ARBA00023242"/>
    </source>
</evidence>
<keyword evidence="5" id="KW-0804">Transcription</keyword>
<dbReference type="CTD" id="31227"/>
<dbReference type="SMART" id="SM00338">
    <property type="entry name" value="BRLZ"/>
    <property type="match status" value="1"/>
</dbReference>
<dbReference type="InterPro" id="IPR040223">
    <property type="entry name" value="PAR_bZIP"/>
</dbReference>
<feature type="compositionally biased region" description="Low complexity" evidence="7">
    <location>
        <begin position="51"/>
        <end position="73"/>
    </location>
</feature>
<keyword evidence="3" id="KW-0805">Transcription regulation</keyword>
<organism evidence="9 10">
    <name type="scientific">Frankliniella occidentalis</name>
    <name type="common">Western flower thrips</name>
    <name type="synonym">Euthrips occidentalis</name>
    <dbReference type="NCBI Taxonomy" id="133901"/>
    <lineage>
        <taxon>Eukaryota</taxon>
        <taxon>Metazoa</taxon>
        <taxon>Ecdysozoa</taxon>
        <taxon>Arthropoda</taxon>
        <taxon>Hexapoda</taxon>
        <taxon>Insecta</taxon>
        <taxon>Pterygota</taxon>
        <taxon>Neoptera</taxon>
        <taxon>Paraneoptera</taxon>
        <taxon>Thysanoptera</taxon>
        <taxon>Terebrantia</taxon>
        <taxon>Thripoidea</taxon>
        <taxon>Thripidae</taxon>
        <taxon>Frankliniella</taxon>
    </lineage>
</organism>
<evidence type="ECO:0000256" key="4">
    <source>
        <dbReference type="ARBA" id="ARBA00023125"/>
    </source>
</evidence>
<evidence type="ECO:0000256" key="2">
    <source>
        <dbReference type="ARBA" id="ARBA00006079"/>
    </source>
</evidence>
<dbReference type="PROSITE" id="PS50217">
    <property type="entry name" value="BZIP"/>
    <property type="match status" value="1"/>
</dbReference>
<dbReference type="AlphaFoldDB" id="A0A6J1TRQ0"/>
<keyword evidence="9" id="KW-1185">Reference proteome</keyword>
<evidence type="ECO:0000256" key="7">
    <source>
        <dbReference type="SAM" id="MobiDB-lite"/>
    </source>
</evidence>